<dbReference type="GeneID" id="29002413"/>
<evidence type="ECO:0000256" key="1">
    <source>
        <dbReference type="SAM" id="MobiDB-lite"/>
    </source>
</evidence>
<dbReference type="RefSeq" id="XP_018290324.1">
    <property type="nucleotide sequence ID" value="XM_018441507.1"/>
</dbReference>
<evidence type="ECO:0000313" key="4">
    <source>
        <dbReference type="Proteomes" id="UP000077315"/>
    </source>
</evidence>
<accession>A0A167MAG3</accession>
<feature type="compositionally biased region" description="Low complexity" evidence="1">
    <location>
        <begin position="512"/>
        <end position="551"/>
    </location>
</feature>
<dbReference type="SUPFAM" id="SSF52047">
    <property type="entry name" value="RNI-like"/>
    <property type="match status" value="1"/>
</dbReference>
<evidence type="ECO:0000313" key="3">
    <source>
        <dbReference type="EMBL" id="OAD72284.1"/>
    </source>
</evidence>
<dbReference type="SUPFAM" id="SSF81383">
    <property type="entry name" value="F-box domain"/>
    <property type="match status" value="1"/>
</dbReference>
<protein>
    <recommendedName>
        <fullName evidence="2">F-box domain-containing protein</fullName>
    </recommendedName>
</protein>
<dbReference type="AlphaFoldDB" id="A0A167MAG3"/>
<dbReference type="OrthoDB" id="10291185at2759"/>
<dbReference type="Gene3D" id="3.80.10.10">
    <property type="entry name" value="Ribonuclease Inhibitor"/>
    <property type="match status" value="1"/>
</dbReference>
<reference evidence="4" key="1">
    <citation type="submission" date="2015-06" db="EMBL/GenBank/DDBJ databases">
        <title>Expansion of signal transduction pathways in fungi by whole-genome duplication.</title>
        <authorList>
            <consortium name="DOE Joint Genome Institute"/>
            <person name="Corrochano L.M."/>
            <person name="Kuo A."/>
            <person name="Marcet-Houben M."/>
            <person name="Polaino S."/>
            <person name="Salamov A."/>
            <person name="Villalobos J.M."/>
            <person name="Alvarez M.I."/>
            <person name="Avalos J."/>
            <person name="Benito E.P."/>
            <person name="Benoit I."/>
            <person name="Burger G."/>
            <person name="Camino L.P."/>
            <person name="Canovas D."/>
            <person name="Cerda-Olmedo E."/>
            <person name="Cheng J.-F."/>
            <person name="Dominguez A."/>
            <person name="Elias M."/>
            <person name="Eslava A.P."/>
            <person name="Glaser F."/>
            <person name="Grimwood J."/>
            <person name="Gutierrez G."/>
            <person name="Heitman J."/>
            <person name="Henrissat B."/>
            <person name="Iturriaga E.A."/>
            <person name="Lang B.F."/>
            <person name="Lavin J.L."/>
            <person name="Lee S."/>
            <person name="Li W."/>
            <person name="Lindquist E."/>
            <person name="Lopez-Garcia S."/>
            <person name="Luque E.M."/>
            <person name="Marcos A.T."/>
            <person name="Martin J."/>
            <person name="McCluskey K."/>
            <person name="Medina H.R."/>
            <person name="Miralles-Duran A."/>
            <person name="Miyazaki A."/>
            <person name="Munoz-Torres E."/>
            <person name="Oguiza J.A."/>
            <person name="Ohm R."/>
            <person name="Olmedo M."/>
            <person name="Orejas M."/>
            <person name="Ortiz-Castellanos L."/>
            <person name="Pisabarro A.G."/>
            <person name="Rodriguez-Romero J."/>
            <person name="Ruiz-Herrera J."/>
            <person name="Ruiz-Vazquez R."/>
            <person name="Sanz C."/>
            <person name="Schackwitz W."/>
            <person name="Schmutz J."/>
            <person name="Shahriari M."/>
            <person name="Shelest E."/>
            <person name="Silva-Franco F."/>
            <person name="Soanes D."/>
            <person name="Syed K."/>
            <person name="Tagua V.G."/>
            <person name="Talbot N.J."/>
            <person name="Thon M."/>
            <person name="De vries R.P."/>
            <person name="Wiebenga A."/>
            <person name="Yadav J.S."/>
            <person name="Braun E.L."/>
            <person name="Baker S."/>
            <person name="Garre V."/>
            <person name="Horwitz B."/>
            <person name="Torres-Martinez S."/>
            <person name="Idnurm A."/>
            <person name="Herrera-Estrella A."/>
            <person name="Gabaldon T."/>
            <person name="Grigoriev I.V."/>
        </authorList>
    </citation>
    <scope>NUCLEOTIDE SEQUENCE [LARGE SCALE GENOMIC DNA]</scope>
    <source>
        <strain evidence="4">NRRL 1555(-)</strain>
    </source>
</reference>
<sequence>MLPSDLPFEILIIIANLVSLKDKSLCSRICKSWRAPFQESMLKDVVIHTKEELDAICDMSTKNPRIYQKNGQHVRHLFLYENSHPTDQHIQILQQHFPYLQHLHIKGEHFSSTTFGTAVNWNLWSSLRELWIGMETLVTENSEKMFLDIISCLPQLRRLELARHSWYTKMWFTLNDFETLHKNLPRLEHLALGLDMNELTTKDLVRISSTPPVSNLSYFDIDTKIMDYRWIAYFAHKYPKLHTLHWRTDGSGMARMKYQKEAASLFKSIPNAFKYLRTLRMKSERSQDEENLSFWEIFCPSTILVKSIKWQPYIFYDRPDIIERIIKTCMHSFSETLEILSIECLFNLDHPFLIRNAFIHHCPRLVDLNIHHCNASIELDTLLDVFPALGKLRLFGGRISVSPQASEKISISKRQLRSIEVHQATVSSATLEFISSCSRRLDNLHLSSTKVTGSISQKTGRLCIDMSRTRFENLYLGHVRFSTSEDEENEDHNLNLMILARSAVDIMKIKDNNNNPDDPMMLDNDSSNTDSNNNISDSSSSSSGSSSNNSSKETKSNTVKYTWIYTSHEKARNQWWTSNTHKLTKAQANRAHQYFCDFERERYLAMQRGPRSDDKEERTLENWTKHLYHGFTTLKCGYIEKYTIGS</sequence>
<feature type="region of interest" description="Disordered" evidence="1">
    <location>
        <begin position="510"/>
        <end position="554"/>
    </location>
</feature>
<organism evidence="3 4">
    <name type="scientific">Phycomyces blakesleeanus (strain ATCC 8743b / DSM 1359 / FGSC 10004 / NBRC 33097 / NRRL 1555)</name>
    <dbReference type="NCBI Taxonomy" id="763407"/>
    <lineage>
        <taxon>Eukaryota</taxon>
        <taxon>Fungi</taxon>
        <taxon>Fungi incertae sedis</taxon>
        <taxon>Mucoromycota</taxon>
        <taxon>Mucoromycotina</taxon>
        <taxon>Mucoromycetes</taxon>
        <taxon>Mucorales</taxon>
        <taxon>Phycomycetaceae</taxon>
        <taxon>Phycomyces</taxon>
    </lineage>
</organism>
<evidence type="ECO:0000259" key="2">
    <source>
        <dbReference type="Pfam" id="PF00646"/>
    </source>
</evidence>
<dbReference type="VEuPathDB" id="FungiDB:PHYBLDRAFT_65671"/>
<keyword evidence="4" id="KW-1185">Reference proteome</keyword>
<dbReference type="InterPro" id="IPR001810">
    <property type="entry name" value="F-box_dom"/>
</dbReference>
<dbReference type="Pfam" id="PF00646">
    <property type="entry name" value="F-box"/>
    <property type="match status" value="1"/>
</dbReference>
<dbReference type="InParanoid" id="A0A167MAG3"/>
<feature type="domain" description="F-box" evidence="2">
    <location>
        <begin position="4"/>
        <end position="34"/>
    </location>
</feature>
<proteinExistence type="predicted"/>
<dbReference type="InterPro" id="IPR036047">
    <property type="entry name" value="F-box-like_dom_sf"/>
</dbReference>
<gene>
    <name evidence="3" type="ORF">PHYBLDRAFT_65671</name>
</gene>
<dbReference type="Proteomes" id="UP000077315">
    <property type="component" value="Unassembled WGS sequence"/>
</dbReference>
<name>A0A167MAG3_PHYB8</name>
<dbReference type="InterPro" id="IPR032675">
    <property type="entry name" value="LRR_dom_sf"/>
</dbReference>
<dbReference type="EMBL" id="KV440983">
    <property type="protein sequence ID" value="OAD72284.1"/>
    <property type="molecule type" value="Genomic_DNA"/>
</dbReference>